<gene>
    <name evidence="1" type="ORF">BEN51_06140</name>
</gene>
<sequence>MGFKEKMTGYFQEAYLEKYKDRMTSTAGTVLSVKIEEKSILGIFRTITAYLIIKPEVGKGVVKTQYKARKWFKKPTFIDVKQGHKVIIMGITGIKGKEDSEVITISNIANLTTKKDLHPFDHSQLKKARQQATKFRVR</sequence>
<organism evidence="1 2">
    <name type="scientific">Clostridium isatidis</name>
    <dbReference type="NCBI Taxonomy" id="182773"/>
    <lineage>
        <taxon>Bacteria</taxon>
        <taxon>Bacillati</taxon>
        <taxon>Bacillota</taxon>
        <taxon>Clostridia</taxon>
        <taxon>Eubacteriales</taxon>
        <taxon>Clostridiaceae</taxon>
        <taxon>Clostridium</taxon>
    </lineage>
</organism>
<dbReference type="OrthoDB" id="1904661at2"/>
<dbReference type="Proteomes" id="UP000264883">
    <property type="component" value="Chromosome"/>
</dbReference>
<dbReference type="RefSeq" id="WP_119865210.1">
    <property type="nucleotide sequence ID" value="NZ_CP016786.1"/>
</dbReference>
<reference evidence="1 2" key="1">
    <citation type="submission" date="2016-08" db="EMBL/GenBank/DDBJ databases">
        <title>Complete Genome Sequence Of The Indigo Reducing Clostridium isatidis DSM15098.</title>
        <authorList>
            <person name="Little G.T."/>
            <person name="Minton N.P."/>
        </authorList>
    </citation>
    <scope>NUCLEOTIDE SEQUENCE [LARGE SCALE GENOMIC DNA]</scope>
    <source>
        <strain evidence="1 2">DSM 15098</strain>
    </source>
</reference>
<dbReference type="EMBL" id="CP016786">
    <property type="protein sequence ID" value="ASW43071.1"/>
    <property type="molecule type" value="Genomic_DNA"/>
</dbReference>
<dbReference type="AlphaFoldDB" id="A0A343JC13"/>
<evidence type="ECO:0000313" key="2">
    <source>
        <dbReference type="Proteomes" id="UP000264883"/>
    </source>
</evidence>
<name>A0A343JC13_9CLOT</name>
<proteinExistence type="predicted"/>
<keyword evidence="2" id="KW-1185">Reference proteome</keyword>
<accession>A0A343JC13</accession>
<dbReference type="KEGG" id="cia:BEN51_06140"/>
<evidence type="ECO:0000313" key="1">
    <source>
        <dbReference type="EMBL" id="ASW43071.1"/>
    </source>
</evidence>
<protein>
    <submittedName>
        <fullName evidence="1">Uncharacterized protein</fullName>
    </submittedName>
</protein>